<accession>A0A5Q0LM20</accession>
<evidence type="ECO:0000256" key="4">
    <source>
        <dbReference type="RuleBase" id="RU000363"/>
    </source>
</evidence>
<organism evidence="5 6">
    <name type="scientific">Streptomyces fagopyri</name>
    <dbReference type="NCBI Taxonomy" id="2662397"/>
    <lineage>
        <taxon>Bacteria</taxon>
        <taxon>Bacillati</taxon>
        <taxon>Actinomycetota</taxon>
        <taxon>Actinomycetes</taxon>
        <taxon>Kitasatosporales</taxon>
        <taxon>Streptomycetaceae</taxon>
        <taxon>Streptomyces</taxon>
    </lineage>
</organism>
<dbReference type="Pfam" id="PF00106">
    <property type="entry name" value="adh_short"/>
    <property type="match status" value="1"/>
</dbReference>
<protein>
    <recommendedName>
        <fullName evidence="3">Probable oxidoreductase</fullName>
    </recommendedName>
</protein>
<evidence type="ECO:0000256" key="2">
    <source>
        <dbReference type="ARBA" id="ARBA00023002"/>
    </source>
</evidence>
<evidence type="ECO:0000256" key="3">
    <source>
        <dbReference type="ARBA" id="ARBA00071493"/>
    </source>
</evidence>
<gene>
    <name evidence="5" type="ORF">GFH48_37895</name>
</gene>
<dbReference type="PRINTS" id="PR00081">
    <property type="entry name" value="GDHRDH"/>
</dbReference>
<dbReference type="FunFam" id="3.40.50.720:FF:000594">
    <property type="entry name" value="Short-chain oxidoreductase"/>
    <property type="match status" value="1"/>
</dbReference>
<dbReference type="PROSITE" id="PS00061">
    <property type="entry name" value="ADH_SHORT"/>
    <property type="match status" value="1"/>
</dbReference>
<dbReference type="InterPro" id="IPR036291">
    <property type="entry name" value="NAD(P)-bd_dom_sf"/>
</dbReference>
<name>A0A5Q0LM20_9ACTN</name>
<evidence type="ECO:0000313" key="6">
    <source>
        <dbReference type="Proteomes" id="UP000326179"/>
    </source>
</evidence>
<sequence>MTSRLSLPFTALSTADDVIAGVDLTGRRAVVTGGASGIGLVTARALAEAGADVTLAVRDPGAARRAADEIRAVSRADAVRVARLDLADRDSIADFTSAWTGPLHILVNNAGIMALPDLVRTPEGWESQFATNHLGHAALTLGLHGALASAESSRVVQVASSAHLMAPVDFGDIHFERRPYEPWTAYAQSKTAVVLFTVALAERWARDGITVNSLHPGGIMTNLQRHLDDDQLTFVGAKDSTGTTLDVPPGWKTPEQGAATSVLLAASPLVKDITGRYFEDVAVAPVQPDPAPGRSGVAPYAIDPAPARRLFDETVRVLG</sequence>
<dbReference type="PANTHER" id="PTHR24320:SF148">
    <property type="entry name" value="NAD(P)-BINDING ROSSMANN-FOLD SUPERFAMILY PROTEIN"/>
    <property type="match status" value="1"/>
</dbReference>
<dbReference type="Gene3D" id="3.40.50.720">
    <property type="entry name" value="NAD(P)-binding Rossmann-like Domain"/>
    <property type="match status" value="1"/>
</dbReference>
<dbReference type="SUPFAM" id="SSF51735">
    <property type="entry name" value="NAD(P)-binding Rossmann-fold domains"/>
    <property type="match status" value="1"/>
</dbReference>
<keyword evidence="2" id="KW-0560">Oxidoreductase</keyword>
<dbReference type="EMBL" id="CP045643">
    <property type="protein sequence ID" value="QFZ78302.1"/>
    <property type="molecule type" value="Genomic_DNA"/>
</dbReference>
<dbReference type="KEGG" id="sfy:GFH48_37895"/>
<evidence type="ECO:0000313" key="5">
    <source>
        <dbReference type="EMBL" id="QFZ78302.1"/>
    </source>
</evidence>
<dbReference type="InterPro" id="IPR020904">
    <property type="entry name" value="Sc_DH/Rdtase_CS"/>
</dbReference>
<comment type="similarity">
    <text evidence="1 4">Belongs to the short-chain dehydrogenases/reductases (SDR) family.</text>
</comment>
<evidence type="ECO:0000256" key="1">
    <source>
        <dbReference type="ARBA" id="ARBA00006484"/>
    </source>
</evidence>
<keyword evidence="6" id="KW-1185">Reference proteome</keyword>
<dbReference type="RefSeq" id="WP_153292480.1">
    <property type="nucleotide sequence ID" value="NZ_CP045643.1"/>
</dbReference>
<dbReference type="InterPro" id="IPR002347">
    <property type="entry name" value="SDR_fam"/>
</dbReference>
<dbReference type="PANTHER" id="PTHR24320">
    <property type="entry name" value="RETINOL DEHYDROGENASE"/>
    <property type="match status" value="1"/>
</dbReference>
<dbReference type="GO" id="GO:0016491">
    <property type="term" value="F:oxidoreductase activity"/>
    <property type="evidence" value="ECO:0007669"/>
    <property type="project" value="UniProtKB-KW"/>
</dbReference>
<proteinExistence type="inferred from homology"/>
<dbReference type="PRINTS" id="PR00080">
    <property type="entry name" value="SDRFAMILY"/>
</dbReference>
<dbReference type="AlphaFoldDB" id="A0A5Q0LM20"/>
<reference evidence="5 6" key="1">
    <citation type="submission" date="2019-10" db="EMBL/GenBank/DDBJ databases">
        <title>A novel species.</title>
        <authorList>
            <person name="Gao J."/>
        </authorList>
    </citation>
    <scope>NUCLEOTIDE SEQUENCE [LARGE SCALE GENOMIC DNA]</scope>
    <source>
        <strain evidence="5 6">QMT-28</strain>
    </source>
</reference>
<dbReference type="Proteomes" id="UP000326179">
    <property type="component" value="Chromosome"/>
</dbReference>
<dbReference type="CDD" id="cd05327">
    <property type="entry name" value="retinol-DH_like_SDR_c_like"/>
    <property type="match status" value="1"/>
</dbReference>